<feature type="chain" id="PRO_5003027227" evidence="11">
    <location>
        <begin position="32"/>
        <end position="74"/>
    </location>
</feature>
<comment type="subcellular location">
    <subcellularLocation>
        <location evidence="1">Cell membrane</location>
        <topology evidence="1">Multi-pass membrane protein</topology>
    </subcellularLocation>
</comment>
<evidence type="ECO:0000256" key="8">
    <source>
        <dbReference type="ARBA" id="ARBA00023065"/>
    </source>
</evidence>
<dbReference type="PANTHER" id="PTHR21522">
    <property type="entry name" value="PROTON CHANNEL OTOP"/>
    <property type="match status" value="1"/>
</dbReference>
<dbReference type="GO" id="GO:0005886">
    <property type="term" value="C:plasma membrane"/>
    <property type="evidence" value="ECO:0007669"/>
    <property type="project" value="UniProtKB-SubCell"/>
</dbReference>
<dbReference type="EMBL" id="BT120079">
    <property type="protein sequence ID" value="ADA70416.1"/>
    <property type="molecule type" value="mRNA"/>
</dbReference>
<evidence type="ECO:0000256" key="11">
    <source>
        <dbReference type="SAM" id="SignalP"/>
    </source>
</evidence>
<evidence type="ECO:0000256" key="9">
    <source>
        <dbReference type="ARBA" id="ARBA00023136"/>
    </source>
</evidence>
<keyword evidence="11" id="KW-0732">Signal</keyword>
<organism evidence="12">
    <name type="scientific">Drosophila melanogaster</name>
    <name type="common">Fruit fly</name>
    <dbReference type="NCBI Taxonomy" id="7227"/>
    <lineage>
        <taxon>Eukaryota</taxon>
        <taxon>Metazoa</taxon>
        <taxon>Ecdysozoa</taxon>
        <taxon>Arthropoda</taxon>
        <taxon>Hexapoda</taxon>
        <taxon>Insecta</taxon>
        <taxon>Pterygota</taxon>
        <taxon>Neoptera</taxon>
        <taxon>Endopterygota</taxon>
        <taxon>Diptera</taxon>
        <taxon>Brachycera</taxon>
        <taxon>Muscomorpha</taxon>
        <taxon>Ephydroidea</taxon>
        <taxon>Drosophilidae</taxon>
        <taxon>Drosophila</taxon>
        <taxon>Sophophora</taxon>
    </lineage>
</organism>
<evidence type="ECO:0000256" key="10">
    <source>
        <dbReference type="ARBA" id="ARBA00023303"/>
    </source>
</evidence>
<evidence type="ECO:0000313" key="12">
    <source>
        <dbReference type="EMBL" id="ADA70416.1"/>
    </source>
</evidence>
<dbReference type="AlphaFoldDB" id="D1Z3A7"/>
<accession>D1Z3A7</accession>
<dbReference type="InterPro" id="IPR004878">
    <property type="entry name" value="Otopetrin"/>
</dbReference>
<keyword evidence="3" id="KW-0813">Transport</keyword>
<proteinExistence type="evidence at transcript level"/>
<reference evidence="12" key="1">
    <citation type="submission" date="2009-12" db="EMBL/GenBank/DDBJ databases">
        <authorList>
            <person name="Carlson J."/>
            <person name="Booth B."/>
            <person name="Frise E."/>
            <person name="Sandler J."/>
            <person name="Wan K."/>
            <person name="Yu C."/>
            <person name="Celniker S."/>
        </authorList>
    </citation>
    <scope>NUCLEOTIDE SEQUENCE</scope>
</reference>
<dbReference type="Pfam" id="PF03189">
    <property type="entry name" value="Otopetrin"/>
    <property type="match status" value="1"/>
</dbReference>
<dbReference type="GO" id="GO:0015252">
    <property type="term" value="F:proton channel activity"/>
    <property type="evidence" value="ECO:0007669"/>
    <property type="project" value="InterPro"/>
</dbReference>
<dbReference type="Bgee" id="FBgn0259994">
    <property type="expression patterns" value="Expressed in eye photoreceptor cell (Drosophila) in open tracheal system trachea and 192 other cell types or tissues"/>
</dbReference>
<dbReference type="PANTHER" id="PTHR21522:SF62">
    <property type="entry name" value="OTOPETRIN-LIKE A, ISOFORM C"/>
    <property type="match status" value="1"/>
</dbReference>
<evidence type="ECO:0000256" key="2">
    <source>
        <dbReference type="ARBA" id="ARBA00006513"/>
    </source>
</evidence>
<evidence type="ECO:0000256" key="4">
    <source>
        <dbReference type="ARBA" id="ARBA00022475"/>
    </source>
</evidence>
<comment type="similarity">
    <text evidence="2">Belongs to the otopetrin family.</text>
</comment>
<keyword evidence="7" id="KW-1133">Transmembrane helix</keyword>
<dbReference type="OrthoDB" id="6429739at2759"/>
<keyword evidence="9" id="KW-0472">Membrane</keyword>
<evidence type="ECO:0000256" key="6">
    <source>
        <dbReference type="ARBA" id="ARBA00022781"/>
    </source>
</evidence>
<protein>
    <submittedName>
        <fullName evidence="12">MIP15322p</fullName>
    </submittedName>
</protein>
<evidence type="ECO:0000256" key="3">
    <source>
        <dbReference type="ARBA" id="ARBA00022448"/>
    </source>
</evidence>
<dbReference type="VEuPathDB" id="VectorBase:FBgn0259994"/>
<sequence>MSLMFNTQVARYLSNLLTPLLLHMLCPQVQLEFYGFVPWSIIQRITLPLCIFHRFHSAVTLAEIWKTTYKARLE</sequence>
<keyword evidence="6" id="KW-0375">Hydrogen ion transport</keyword>
<keyword evidence="5" id="KW-0812">Transmembrane</keyword>
<evidence type="ECO:0000256" key="1">
    <source>
        <dbReference type="ARBA" id="ARBA00004651"/>
    </source>
</evidence>
<evidence type="ECO:0000256" key="5">
    <source>
        <dbReference type="ARBA" id="ARBA00022692"/>
    </source>
</evidence>
<keyword evidence="4" id="KW-1003">Cell membrane</keyword>
<keyword evidence="10" id="KW-0407">Ion channel</keyword>
<gene>
    <name evidence="12" type="primary">CG42492-RC</name>
</gene>
<keyword evidence="8" id="KW-0406">Ion transport</keyword>
<evidence type="ECO:0000256" key="7">
    <source>
        <dbReference type="ARBA" id="ARBA00022989"/>
    </source>
</evidence>
<dbReference type="ExpressionAtlas" id="D1Z3A7">
    <property type="expression patterns" value="baseline and differential"/>
</dbReference>
<feature type="signal peptide" evidence="11">
    <location>
        <begin position="1"/>
        <end position="31"/>
    </location>
</feature>
<name>D1Z3A7_DROME</name>